<dbReference type="GO" id="GO:0004789">
    <property type="term" value="F:thiamine-phosphate diphosphorylase activity"/>
    <property type="evidence" value="ECO:0007669"/>
    <property type="project" value="TreeGrafter"/>
</dbReference>
<sequence>MPSPLPLLVLTDRSQLPPGRSLVEQVGRCVDAGARWVCLRERDLPDDRRLALATSLAGVLRPVGGRLVVAAPLPVAAPWRAVADGVHLRRSDPVPPHAPLVGRSTHDAAELRAAAEQGCDYVTLSPFADTTSKPGYGPALGPAGLRRALDAVALGDTKVLALAGISPSNAAEAVAAGAHGVALMGDVMRAGDPGRVIRELLAALD</sequence>
<accession>A0A6I3IVT7</accession>
<keyword evidence="6" id="KW-1185">Reference proteome</keyword>
<dbReference type="GO" id="GO:0005737">
    <property type="term" value="C:cytoplasm"/>
    <property type="evidence" value="ECO:0007669"/>
    <property type="project" value="TreeGrafter"/>
</dbReference>
<dbReference type="SUPFAM" id="SSF51391">
    <property type="entry name" value="Thiamin phosphate synthase"/>
    <property type="match status" value="1"/>
</dbReference>
<evidence type="ECO:0000259" key="4">
    <source>
        <dbReference type="Pfam" id="PF02581"/>
    </source>
</evidence>
<organism evidence="5 6">
    <name type="scientific">Arsenicicoccus cauae</name>
    <dbReference type="NCBI Taxonomy" id="2663847"/>
    <lineage>
        <taxon>Bacteria</taxon>
        <taxon>Bacillati</taxon>
        <taxon>Actinomycetota</taxon>
        <taxon>Actinomycetes</taxon>
        <taxon>Micrococcales</taxon>
        <taxon>Intrasporangiaceae</taxon>
        <taxon>Arsenicicoccus</taxon>
    </lineage>
</organism>
<evidence type="ECO:0000313" key="5">
    <source>
        <dbReference type="EMBL" id="MTB70976.1"/>
    </source>
</evidence>
<dbReference type="InterPro" id="IPR022998">
    <property type="entry name" value="ThiamineP_synth_TenI"/>
</dbReference>
<feature type="domain" description="Thiamine phosphate synthase/TenI" evidence="4">
    <location>
        <begin position="9"/>
        <end position="185"/>
    </location>
</feature>
<dbReference type="Pfam" id="PF02581">
    <property type="entry name" value="TMP-TENI"/>
    <property type="match status" value="1"/>
</dbReference>
<dbReference type="GO" id="GO:0009228">
    <property type="term" value="P:thiamine biosynthetic process"/>
    <property type="evidence" value="ECO:0007669"/>
    <property type="project" value="UniProtKB-KW"/>
</dbReference>
<dbReference type="PANTHER" id="PTHR20857">
    <property type="entry name" value="THIAMINE-PHOSPHATE PYROPHOSPHORYLASE"/>
    <property type="match status" value="1"/>
</dbReference>
<dbReference type="EMBL" id="WLVL01000016">
    <property type="protein sequence ID" value="MTB70976.1"/>
    <property type="molecule type" value="Genomic_DNA"/>
</dbReference>
<dbReference type="CDD" id="cd00564">
    <property type="entry name" value="TMP_TenI"/>
    <property type="match status" value="1"/>
</dbReference>
<dbReference type="AlphaFoldDB" id="A0A6I3IVT7"/>
<comment type="pathway">
    <text evidence="2">Cofactor biosynthesis; thiamine diphosphate biosynthesis.</text>
</comment>
<dbReference type="InterPro" id="IPR013785">
    <property type="entry name" value="Aldolase_TIM"/>
</dbReference>
<gene>
    <name evidence="5" type="ORF">GGG17_03105</name>
</gene>
<dbReference type="Gene3D" id="3.20.20.70">
    <property type="entry name" value="Aldolase class I"/>
    <property type="match status" value="1"/>
</dbReference>
<evidence type="ECO:0000256" key="1">
    <source>
        <dbReference type="ARBA" id="ARBA00003814"/>
    </source>
</evidence>
<proteinExistence type="predicted"/>
<evidence type="ECO:0000256" key="3">
    <source>
        <dbReference type="ARBA" id="ARBA00022977"/>
    </source>
</evidence>
<evidence type="ECO:0000256" key="2">
    <source>
        <dbReference type="ARBA" id="ARBA00004948"/>
    </source>
</evidence>
<dbReference type="InterPro" id="IPR036206">
    <property type="entry name" value="ThiamineP_synth_sf"/>
</dbReference>
<evidence type="ECO:0000313" key="6">
    <source>
        <dbReference type="Proteomes" id="UP000431092"/>
    </source>
</evidence>
<comment type="caution">
    <text evidence="5">The sequence shown here is derived from an EMBL/GenBank/DDBJ whole genome shotgun (WGS) entry which is preliminary data.</text>
</comment>
<dbReference type="RefSeq" id="WP_154592320.1">
    <property type="nucleotide sequence ID" value="NZ_CP171001.1"/>
</dbReference>
<protein>
    <submittedName>
        <fullName evidence="5">Thiamine phosphate synthase</fullName>
    </submittedName>
</protein>
<keyword evidence="3" id="KW-0784">Thiamine biosynthesis</keyword>
<reference evidence="5 6" key="1">
    <citation type="submission" date="2019-11" db="EMBL/GenBank/DDBJ databases">
        <title>Whole genome sequencing identifies a novel species of the genus Arsenicicoccus isolated from human blood.</title>
        <authorList>
            <person name="Jeong J.H."/>
            <person name="Kweon O.J."/>
            <person name="Kim H.R."/>
            <person name="Kim T.-H."/>
            <person name="Ha S.-M."/>
            <person name="Lee M.-K."/>
        </authorList>
    </citation>
    <scope>NUCLEOTIDE SEQUENCE [LARGE SCALE GENOMIC DNA]</scope>
    <source>
        <strain evidence="5 6">MKL-02</strain>
    </source>
</reference>
<comment type="function">
    <text evidence="1">Condenses 4-methyl-5-(beta-hydroxyethyl)thiazole monophosphate (THZ-P) and 2-methyl-4-amino-5-hydroxymethyl pyrimidine pyrophosphate (HMP-PP) to form thiamine monophosphate (TMP).</text>
</comment>
<dbReference type="PANTHER" id="PTHR20857:SF15">
    <property type="entry name" value="THIAMINE-PHOSPHATE SYNTHASE"/>
    <property type="match status" value="1"/>
</dbReference>
<name>A0A6I3IVT7_9MICO</name>
<dbReference type="Proteomes" id="UP000431092">
    <property type="component" value="Unassembled WGS sequence"/>
</dbReference>